<dbReference type="AlphaFoldDB" id="A0A7I4BVA9"/>
<evidence type="ECO:0000313" key="2">
    <source>
        <dbReference type="Proteomes" id="UP000006727"/>
    </source>
</evidence>
<dbReference type="Proteomes" id="UP000006727">
    <property type="component" value="Chromosome 1"/>
</dbReference>
<dbReference type="EMBL" id="ABEU02000001">
    <property type="status" value="NOT_ANNOTATED_CDS"/>
    <property type="molecule type" value="Genomic_DNA"/>
</dbReference>
<protein>
    <recommendedName>
        <fullName evidence="3">SnoaL-like domain-containing protein</fullName>
    </recommendedName>
</protein>
<name>A0A7I4BVA9_PHYPA</name>
<reference evidence="1 2" key="1">
    <citation type="journal article" date="2008" name="Science">
        <title>The Physcomitrella genome reveals evolutionary insights into the conquest of land by plants.</title>
        <authorList>
            <person name="Rensing S."/>
            <person name="Lang D."/>
            <person name="Zimmer A."/>
            <person name="Terry A."/>
            <person name="Salamov A."/>
            <person name="Shapiro H."/>
            <person name="Nishiyama T."/>
            <person name="Perroud P.-F."/>
            <person name="Lindquist E."/>
            <person name="Kamisugi Y."/>
            <person name="Tanahashi T."/>
            <person name="Sakakibara K."/>
            <person name="Fujita T."/>
            <person name="Oishi K."/>
            <person name="Shin-I T."/>
            <person name="Kuroki Y."/>
            <person name="Toyoda A."/>
            <person name="Suzuki Y."/>
            <person name="Hashimoto A."/>
            <person name="Yamaguchi K."/>
            <person name="Sugano A."/>
            <person name="Kohara Y."/>
            <person name="Fujiyama A."/>
            <person name="Anterola A."/>
            <person name="Aoki S."/>
            <person name="Ashton N."/>
            <person name="Barbazuk W.B."/>
            <person name="Barker E."/>
            <person name="Bennetzen J."/>
            <person name="Bezanilla M."/>
            <person name="Blankenship R."/>
            <person name="Cho S.H."/>
            <person name="Dutcher S."/>
            <person name="Estelle M."/>
            <person name="Fawcett J.A."/>
            <person name="Gundlach H."/>
            <person name="Hanada K."/>
            <person name="Heyl A."/>
            <person name="Hicks K.A."/>
            <person name="Hugh J."/>
            <person name="Lohr M."/>
            <person name="Mayer K."/>
            <person name="Melkozernov A."/>
            <person name="Murata T."/>
            <person name="Nelson D."/>
            <person name="Pils B."/>
            <person name="Prigge M."/>
            <person name="Reiss B."/>
            <person name="Renner T."/>
            <person name="Rombauts S."/>
            <person name="Rushton P."/>
            <person name="Sanderfoot A."/>
            <person name="Schween G."/>
            <person name="Shiu S.-H."/>
            <person name="Stueber K."/>
            <person name="Theodoulou F.L."/>
            <person name="Tu H."/>
            <person name="Van de Peer Y."/>
            <person name="Verrier P.J."/>
            <person name="Waters E."/>
            <person name="Wood A."/>
            <person name="Yang L."/>
            <person name="Cove D."/>
            <person name="Cuming A."/>
            <person name="Hasebe M."/>
            <person name="Lucas S."/>
            <person name="Mishler D.B."/>
            <person name="Reski R."/>
            <person name="Grigoriev I."/>
            <person name="Quatrano R.S."/>
            <person name="Boore J.L."/>
        </authorList>
    </citation>
    <scope>NUCLEOTIDE SEQUENCE [LARGE SCALE GENOMIC DNA]</scope>
    <source>
        <strain evidence="1 2">cv. Gransden 2004</strain>
    </source>
</reference>
<dbReference type="Gene3D" id="3.10.450.50">
    <property type="match status" value="1"/>
</dbReference>
<evidence type="ECO:0000313" key="1">
    <source>
        <dbReference type="EnsemblPlants" id="Pp3c1_28520V3.1"/>
    </source>
</evidence>
<reference evidence="1 2" key="2">
    <citation type="journal article" date="2018" name="Plant J.">
        <title>The Physcomitrella patens chromosome-scale assembly reveals moss genome structure and evolution.</title>
        <authorList>
            <person name="Lang D."/>
            <person name="Ullrich K.K."/>
            <person name="Murat F."/>
            <person name="Fuchs J."/>
            <person name="Jenkins J."/>
            <person name="Haas F.B."/>
            <person name="Piednoel M."/>
            <person name="Gundlach H."/>
            <person name="Van Bel M."/>
            <person name="Meyberg R."/>
            <person name="Vives C."/>
            <person name="Morata J."/>
            <person name="Symeonidi A."/>
            <person name="Hiss M."/>
            <person name="Muchero W."/>
            <person name="Kamisugi Y."/>
            <person name="Saleh O."/>
            <person name="Blanc G."/>
            <person name="Decker E.L."/>
            <person name="van Gessel N."/>
            <person name="Grimwood J."/>
            <person name="Hayes R.D."/>
            <person name="Graham S.W."/>
            <person name="Gunter L.E."/>
            <person name="McDaniel S.F."/>
            <person name="Hoernstein S.N.W."/>
            <person name="Larsson A."/>
            <person name="Li F.W."/>
            <person name="Perroud P.F."/>
            <person name="Phillips J."/>
            <person name="Ranjan P."/>
            <person name="Rokshar D.S."/>
            <person name="Rothfels C.J."/>
            <person name="Schneider L."/>
            <person name="Shu S."/>
            <person name="Stevenson D.W."/>
            <person name="Thummler F."/>
            <person name="Tillich M."/>
            <person name="Villarreal Aguilar J.C."/>
            <person name="Widiez T."/>
            <person name="Wong G.K."/>
            <person name="Wymore A."/>
            <person name="Zhang Y."/>
            <person name="Zimmer A.D."/>
            <person name="Quatrano R.S."/>
            <person name="Mayer K.F.X."/>
            <person name="Goodstein D."/>
            <person name="Casacuberta J.M."/>
            <person name="Vandepoele K."/>
            <person name="Reski R."/>
            <person name="Cuming A.C."/>
            <person name="Tuskan G.A."/>
            <person name="Maumus F."/>
            <person name="Salse J."/>
            <person name="Schmutz J."/>
            <person name="Rensing S.A."/>
        </authorList>
    </citation>
    <scope>NUCLEOTIDE SEQUENCE [LARGE SCALE GENOMIC DNA]</scope>
    <source>
        <strain evidence="1 2">cv. Gransden 2004</strain>
    </source>
</reference>
<dbReference type="SUPFAM" id="SSF54427">
    <property type="entry name" value="NTF2-like"/>
    <property type="match status" value="1"/>
</dbReference>
<dbReference type="EnsemblPlants" id="Pp3c1_28520V3.1">
    <property type="protein sequence ID" value="Pp3c1_28520V3.1"/>
    <property type="gene ID" value="Pp3c1_28520"/>
</dbReference>
<evidence type="ECO:0008006" key="3">
    <source>
        <dbReference type="Google" id="ProtNLM"/>
    </source>
</evidence>
<accession>A0A7I4BVA9</accession>
<dbReference type="PANTHER" id="PTHR34213:SF2">
    <property type="entry name" value="NUCLEAR TRANSPORT FACTOR 2 (NTF2) FAMILY PROTEIN"/>
    <property type="match status" value="1"/>
</dbReference>
<keyword evidence="2" id="KW-1185">Reference proteome</keyword>
<reference evidence="1" key="3">
    <citation type="submission" date="2020-12" db="UniProtKB">
        <authorList>
            <consortium name="EnsemblPlants"/>
        </authorList>
    </citation>
    <scope>IDENTIFICATION</scope>
</reference>
<sequence length="143" mass="16462">YNCTATAADFDIYAPNATFEDPLMQAHGVAQIKSAFYAIPKVFKEGRIVEYTVEEEEKTPTSGEIRLHNLQHYKVMSKHIEMRSLIKLQVEGGKVVRHEDLWDKNPLWNRNTVKLPLVGRLAETWRRGNMMATHVCMGFGKDR</sequence>
<proteinExistence type="predicted"/>
<dbReference type="PANTHER" id="PTHR34213">
    <property type="entry name" value="NUCLEAR TRANSPORT FACTOR 2 (NTF2) FAMILY PROTEIN"/>
    <property type="match status" value="1"/>
</dbReference>
<dbReference type="Gramene" id="Pp3c1_28520V3.1">
    <property type="protein sequence ID" value="Pp3c1_28520V3.1"/>
    <property type="gene ID" value="Pp3c1_28520"/>
</dbReference>
<dbReference type="InterPro" id="IPR032710">
    <property type="entry name" value="NTF2-like_dom_sf"/>
</dbReference>
<organism evidence="1 2">
    <name type="scientific">Physcomitrium patens</name>
    <name type="common">Spreading-leaved earth moss</name>
    <name type="synonym">Physcomitrella patens</name>
    <dbReference type="NCBI Taxonomy" id="3218"/>
    <lineage>
        <taxon>Eukaryota</taxon>
        <taxon>Viridiplantae</taxon>
        <taxon>Streptophyta</taxon>
        <taxon>Embryophyta</taxon>
        <taxon>Bryophyta</taxon>
        <taxon>Bryophytina</taxon>
        <taxon>Bryopsida</taxon>
        <taxon>Funariidae</taxon>
        <taxon>Funariales</taxon>
        <taxon>Funariaceae</taxon>
        <taxon>Physcomitrium</taxon>
    </lineage>
</organism>
<gene>
    <name evidence="1" type="primary">LOC112279437</name>
</gene>